<protein>
    <submittedName>
        <fullName evidence="4">Heterokaryon incompatibility protein-domain-containing protein</fullName>
    </submittedName>
</protein>
<reference evidence="4" key="1">
    <citation type="journal article" date="2020" name="Stud. Mycol.">
        <title>101 Dothideomycetes genomes: a test case for predicting lifestyles and emergence of pathogens.</title>
        <authorList>
            <person name="Haridas S."/>
            <person name="Albert R."/>
            <person name="Binder M."/>
            <person name="Bloem J."/>
            <person name="Labutti K."/>
            <person name="Salamov A."/>
            <person name="Andreopoulos B."/>
            <person name="Baker S."/>
            <person name="Barry K."/>
            <person name="Bills G."/>
            <person name="Bluhm B."/>
            <person name="Cannon C."/>
            <person name="Castanera R."/>
            <person name="Culley D."/>
            <person name="Daum C."/>
            <person name="Ezra D."/>
            <person name="Gonzalez J."/>
            <person name="Henrissat B."/>
            <person name="Kuo A."/>
            <person name="Liang C."/>
            <person name="Lipzen A."/>
            <person name="Lutzoni F."/>
            <person name="Magnuson J."/>
            <person name="Mondo S."/>
            <person name="Nolan M."/>
            <person name="Ohm R."/>
            <person name="Pangilinan J."/>
            <person name="Park H.-J."/>
            <person name="Ramirez L."/>
            <person name="Alfaro M."/>
            <person name="Sun H."/>
            <person name="Tritt A."/>
            <person name="Yoshinaga Y."/>
            <person name="Zwiers L.-H."/>
            <person name="Turgeon B."/>
            <person name="Goodwin S."/>
            <person name="Spatafora J."/>
            <person name="Crous P."/>
            <person name="Grigoriev I."/>
        </authorList>
    </citation>
    <scope>NUCLEOTIDE SEQUENCE</scope>
    <source>
        <strain evidence="4">CBS 627.86</strain>
    </source>
</reference>
<evidence type="ECO:0000313" key="4">
    <source>
        <dbReference type="EMBL" id="KAF2111868.1"/>
    </source>
</evidence>
<organism evidence="4 5">
    <name type="scientific">Lophiotrema nucula</name>
    <dbReference type="NCBI Taxonomy" id="690887"/>
    <lineage>
        <taxon>Eukaryota</taxon>
        <taxon>Fungi</taxon>
        <taxon>Dikarya</taxon>
        <taxon>Ascomycota</taxon>
        <taxon>Pezizomycotina</taxon>
        <taxon>Dothideomycetes</taxon>
        <taxon>Pleosporomycetidae</taxon>
        <taxon>Pleosporales</taxon>
        <taxon>Lophiotremataceae</taxon>
        <taxon>Lophiotrema</taxon>
    </lineage>
</organism>
<sequence>MARCPLCNDLEKHRESQPRLGFDFTPAQLVQSASEGGCESCLVILEGLQQARSLSGCSLTRDIRSIYALCHNQRGSSCDSLSLEVYFFDDRPRVELEFNTVGKQTWKAILPRPSVSKHPLSQQGLKWIRTQMEACESNHTACADADKNRLPKRVLSVLTDTGGSVSVRLVEKSADHQYITSGPYVALSHVWGEERVCITTKDNLEARKQGIPWEDLPKTFRDAIEVTVNLNIPFVWIDSLCIIQDDLKDWEVESARMADTYENATLTLAATTSLSDVSGCFPKDGYLGAGIDLELPDTVSAGRISVRRPLKHWVANVPSQVKASFPLLSRGWVFQERLLSPRVLHLCEQELVWECQNSCICECGGLDDTSTPSGNFQDAINSNKSITDRTSEWRQLVVRKRQILYPPLPDSNLSAAEQLGHSQIAEREAKQQAMSGLVDHFHQFVEQYSALQLSKPTDRLPALSGICGRMQTFRGDHLVGLWSDSICADLMWRNNTPGFRAQPAPGHQRTRSSLLSPSEYRGPSWSWASIEGAVSYWYDLPDSKVRRIHKDRRIKRPGWITDLQWESTQRAEKANKEWKPGDEEGEGKDWGRPELVTENWVDEYGEIDEEEQEEQEELERENEEDEEFVFAVPLGRNRASIRYRVENSGLNPFGAVKFASLAVVASAIEVEVSLEEEHRSPDNYHLVIEIPEVKHAPAYPIRFYPDHPLTLPVKFKKLTGNEPPARYEVVLLLVHQEVCLVLQQKHKNYNLWKRIGIVRLPEILLQFYKVEWMRESRRRQFLIV</sequence>
<name>A0A6A5Z0F3_9PLEO</name>
<dbReference type="Pfam" id="PF06985">
    <property type="entry name" value="HET"/>
    <property type="match status" value="1"/>
</dbReference>
<dbReference type="EMBL" id="ML977333">
    <property type="protein sequence ID" value="KAF2111868.1"/>
    <property type="molecule type" value="Genomic_DNA"/>
</dbReference>
<dbReference type="OrthoDB" id="5347061at2759"/>
<feature type="domain" description="Heterokaryon incompatibility" evidence="3">
    <location>
        <begin position="184"/>
        <end position="336"/>
    </location>
</feature>
<evidence type="ECO:0000313" key="5">
    <source>
        <dbReference type="Proteomes" id="UP000799770"/>
    </source>
</evidence>
<keyword evidence="1" id="KW-0175">Coiled coil</keyword>
<keyword evidence="5" id="KW-1185">Reference proteome</keyword>
<dbReference type="PANTHER" id="PTHR33112">
    <property type="entry name" value="DOMAIN PROTEIN, PUTATIVE-RELATED"/>
    <property type="match status" value="1"/>
</dbReference>
<gene>
    <name evidence="4" type="ORF">BDV96DRAFT_690221</name>
</gene>
<dbReference type="AlphaFoldDB" id="A0A6A5Z0F3"/>
<accession>A0A6A5Z0F3</accession>
<dbReference type="Proteomes" id="UP000799770">
    <property type="component" value="Unassembled WGS sequence"/>
</dbReference>
<feature type="coiled-coil region" evidence="1">
    <location>
        <begin position="601"/>
        <end position="628"/>
    </location>
</feature>
<evidence type="ECO:0000256" key="2">
    <source>
        <dbReference type="SAM" id="MobiDB-lite"/>
    </source>
</evidence>
<proteinExistence type="predicted"/>
<dbReference type="PANTHER" id="PTHR33112:SF13">
    <property type="entry name" value="HETEROKARYON INCOMPATIBILITY DOMAIN-CONTAINING PROTEIN"/>
    <property type="match status" value="1"/>
</dbReference>
<evidence type="ECO:0000256" key="1">
    <source>
        <dbReference type="SAM" id="Coils"/>
    </source>
</evidence>
<dbReference type="InterPro" id="IPR010730">
    <property type="entry name" value="HET"/>
</dbReference>
<evidence type="ECO:0000259" key="3">
    <source>
        <dbReference type="Pfam" id="PF06985"/>
    </source>
</evidence>
<feature type="region of interest" description="Disordered" evidence="2">
    <location>
        <begin position="571"/>
        <end position="592"/>
    </location>
</feature>